<dbReference type="EMBL" id="MU858401">
    <property type="protein sequence ID" value="KAK4206486.1"/>
    <property type="molecule type" value="Genomic_DNA"/>
</dbReference>
<dbReference type="GO" id="GO:0070007">
    <property type="term" value="F:glutamic-type endopeptidase activity"/>
    <property type="evidence" value="ECO:0007669"/>
    <property type="project" value="InterPro"/>
</dbReference>
<dbReference type="InterPro" id="IPR013320">
    <property type="entry name" value="ConA-like_dom_sf"/>
</dbReference>
<evidence type="ECO:0000313" key="4">
    <source>
        <dbReference type="EMBL" id="KAK4206486.1"/>
    </source>
</evidence>
<dbReference type="InterPro" id="IPR038656">
    <property type="entry name" value="Peptidase_G1_sf"/>
</dbReference>
<dbReference type="PRINTS" id="PR00977">
    <property type="entry name" value="SCYTLDPTASE"/>
</dbReference>
<sequence>MKLLNTLLLIFSLLLAPVLAELHFTVEATQDGVPIPASEIKLEPFEPGTLGDKNQNSSSTARVRGSRRLTRRSNTQANSNNWCGPVKHTASSPSTSLVKLVHGEFVHPACTKRTGTASSYPQAAAFWVGIDGDAVTSALFQAGTVCKFDTSTSTVVNQVWWQWVPSSAYFISSMTLQAGDYMEIIVNTTSSTAGRVTINNLTRGQAYTMGITNGPALARVDAEWIVERPTYGGTLAGFARFGDLWFDNAYGKTVGGANLGILGSKQYQIPSLCSSLEYDDATTEAWAL</sequence>
<dbReference type="SUPFAM" id="SSF49899">
    <property type="entry name" value="Concanavalin A-like lectins/glucanases"/>
    <property type="match status" value="1"/>
</dbReference>
<feature type="chain" id="PRO_5043042363" evidence="3">
    <location>
        <begin position="21"/>
        <end position="288"/>
    </location>
</feature>
<keyword evidence="5" id="KW-1185">Reference proteome</keyword>
<dbReference type="Pfam" id="PF01828">
    <property type="entry name" value="Peptidase_A4"/>
    <property type="match status" value="1"/>
</dbReference>
<feature type="active site" description="Proton acceptor" evidence="1">
    <location>
        <position position="227"/>
    </location>
</feature>
<dbReference type="Proteomes" id="UP001301769">
    <property type="component" value="Unassembled WGS sequence"/>
</dbReference>
<keyword evidence="3" id="KW-0732">Signal</keyword>
<feature type="compositionally biased region" description="Polar residues" evidence="2">
    <location>
        <begin position="52"/>
        <end position="61"/>
    </location>
</feature>
<evidence type="ECO:0000256" key="3">
    <source>
        <dbReference type="SAM" id="SignalP"/>
    </source>
</evidence>
<dbReference type="InterPro" id="IPR000250">
    <property type="entry name" value="Peptidase_G1"/>
</dbReference>
<evidence type="ECO:0000313" key="5">
    <source>
        <dbReference type="Proteomes" id="UP001301769"/>
    </source>
</evidence>
<comment type="caution">
    <text evidence="4">The sequence shown here is derived from an EMBL/GenBank/DDBJ whole genome shotgun (WGS) entry which is preliminary data.</text>
</comment>
<reference evidence="4" key="1">
    <citation type="journal article" date="2023" name="Mol. Phylogenet. Evol.">
        <title>Genome-scale phylogeny and comparative genomics of the fungal order Sordariales.</title>
        <authorList>
            <person name="Hensen N."/>
            <person name="Bonometti L."/>
            <person name="Westerberg I."/>
            <person name="Brannstrom I.O."/>
            <person name="Guillou S."/>
            <person name="Cros-Aarteil S."/>
            <person name="Calhoun S."/>
            <person name="Haridas S."/>
            <person name="Kuo A."/>
            <person name="Mondo S."/>
            <person name="Pangilinan J."/>
            <person name="Riley R."/>
            <person name="LaButti K."/>
            <person name="Andreopoulos B."/>
            <person name="Lipzen A."/>
            <person name="Chen C."/>
            <person name="Yan M."/>
            <person name="Daum C."/>
            <person name="Ng V."/>
            <person name="Clum A."/>
            <person name="Steindorff A."/>
            <person name="Ohm R.A."/>
            <person name="Martin F."/>
            <person name="Silar P."/>
            <person name="Natvig D.O."/>
            <person name="Lalanne C."/>
            <person name="Gautier V."/>
            <person name="Ament-Velasquez S.L."/>
            <person name="Kruys A."/>
            <person name="Hutchinson M.I."/>
            <person name="Powell A.J."/>
            <person name="Barry K."/>
            <person name="Miller A.N."/>
            <person name="Grigoriev I.V."/>
            <person name="Debuchy R."/>
            <person name="Gladieux P."/>
            <person name="Hiltunen Thoren M."/>
            <person name="Johannesson H."/>
        </authorList>
    </citation>
    <scope>NUCLEOTIDE SEQUENCE</scope>
    <source>
        <strain evidence="4">PSN293</strain>
    </source>
</reference>
<feature type="signal peptide" evidence="3">
    <location>
        <begin position="1"/>
        <end position="20"/>
    </location>
</feature>
<dbReference type="CDD" id="cd13426">
    <property type="entry name" value="Peptidase_G1"/>
    <property type="match status" value="1"/>
</dbReference>
<dbReference type="Gene3D" id="2.60.120.700">
    <property type="entry name" value="Peptidase G1"/>
    <property type="match status" value="1"/>
</dbReference>
<organism evidence="4 5">
    <name type="scientific">Rhypophila decipiens</name>
    <dbReference type="NCBI Taxonomy" id="261697"/>
    <lineage>
        <taxon>Eukaryota</taxon>
        <taxon>Fungi</taxon>
        <taxon>Dikarya</taxon>
        <taxon>Ascomycota</taxon>
        <taxon>Pezizomycotina</taxon>
        <taxon>Sordariomycetes</taxon>
        <taxon>Sordariomycetidae</taxon>
        <taxon>Sordariales</taxon>
        <taxon>Naviculisporaceae</taxon>
        <taxon>Rhypophila</taxon>
    </lineage>
</organism>
<evidence type="ECO:0000256" key="2">
    <source>
        <dbReference type="SAM" id="MobiDB-lite"/>
    </source>
</evidence>
<protein>
    <submittedName>
        <fullName evidence="4">Concanavalin A-like lectin/glucanase domain-containing protein</fullName>
    </submittedName>
</protein>
<evidence type="ECO:0000256" key="1">
    <source>
        <dbReference type="PIRSR" id="PIRSR600250-50"/>
    </source>
</evidence>
<feature type="region of interest" description="Disordered" evidence="2">
    <location>
        <begin position="44"/>
        <end position="82"/>
    </location>
</feature>
<name>A0AAN6XTT9_9PEZI</name>
<reference evidence="4" key="2">
    <citation type="submission" date="2023-05" db="EMBL/GenBank/DDBJ databases">
        <authorList>
            <consortium name="Lawrence Berkeley National Laboratory"/>
            <person name="Steindorff A."/>
            <person name="Hensen N."/>
            <person name="Bonometti L."/>
            <person name="Westerberg I."/>
            <person name="Brannstrom I.O."/>
            <person name="Guillou S."/>
            <person name="Cros-Aarteil S."/>
            <person name="Calhoun S."/>
            <person name="Haridas S."/>
            <person name="Kuo A."/>
            <person name="Mondo S."/>
            <person name="Pangilinan J."/>
            <person name="Riley R."/>
            <person name="Labutti K."/>
            <person name="Andreopoulos B."/>
            <person name="Lipzen A."/>
            <person name="Chen C."/>
            <person name="Yanf M."/>
            <person name="Daum C."/>
            <person name="Ng V."/>
            <person name="Clum A."/>
            <person name="Ohm R."/>
            <person name="Martin F."/>
            <person name="Silar P."/>
            <person name="Natvig D."/>
            <person name="Lalanne C."/>
            <person name="Gautier V."/>
            <person name="Ament-Velasquez S.L."/>
            <person name="Kruys A."/>
            <person name="Hutchinson M.I."/>
            <person name="Powell A.J."/>
            <person name="Barry K."/>
            <person name="Miller A.N."/>
            <person name="Grigoriev I.V."/>
            <person name="Debuchy R."/>
            <person name="Gladieux P."/>
            <person name="Thoren M.H."/>
            <person name="Johannesson H."/>
        </authorList>
    </citation>
    <scope>NUCLEOTIDE SEQUENCE</scope>
    <source>
        <strain evidence="4">PSN293</strain>
    </source>
</reference>
<dbReference type="PANTHER" id="PTHR37536:SF1">
    <property type="entry name" value="ASPERGILLOPEPSIN, PUTAITVE (AFU_ORTHOLOGUE AFUA_7G01200)"/>
    <property type="match status" value="1"/>
</dbReference>
<feature type="compositionally biased region" description="Polar residues" evidence="2">
    <location>
        <begin position="73"/>
        <end position="82"/>
    </location>
</feature>
<dbReference type="AlphaFoldDB" id="A0AAN6XTT9"/>
<dbReference type="GO" id="GO:0006508">
    <property type="term" value="P:proteolysis"/>
    <property type="evidence" value="ECO:0007669"/>
    <property type="project" value="InterPro"/>
</dbReference>
<dbReference type="PANTHER" id="PTHR37536">
    <property type="entry name" value="PUTATIVE (AFU_ORTHOLOGUE AFUA_3G02970)-RELATED"/>
    <property type="match status" value="1"/>
</dbReference>
<proteinExistence type="predicted"/>
<gene>
    <name evidence="4" type="ORF">QBC37DRAFT_381050</name>
</gene>
<accession>A0AAN6XTT9</accession>